<dbReference type="Gene3D" id="1.25.40.10">
    <property type="entry name" value="Tetratricopeptide repeat domain"/>
    <property type="match status" value="1"/>
</dbReference>
<dbReference type="InterPro" id="IPR019734">
    <property type="entry name" value="TPR_rpt"/>
</dbReference>
<proteinExistence type="predicted"/>
<evidence type="ECO:0000313" key="2">
    <source>
        <dbReference type="Proteomes" id="UP000046395"/>
    </source>
</evidence>
<accession>A0A5S6QB86</accession>
<dbReference type="SUPFAM" id="SSF48452">
    <property type="entry name" value="TPR-like"/>
    <property type="match status" value="1"/>
</dbReference>
<dbReference type="PANTHER" id="PTHR15544">
    <property type="entry name" value="OSMOSIS RESPONSIVE FACTOR"/>
    <property type="match status" value="1"/>
</dbReference>
<dbReference type="InterPro" id="IPR011990">
    <property type="entry name" value="TPR-like_helical_dom_sf"/>
</dbReference>
<keyword evidence="2" id="KW-1185">Reference proteome</keyword>
<name>A0A5S6QB86_TRIMR</name>
<dbReference type="PROSITE" id="PS50005">
    <property type="entry name" value="TPR"/>
    <property type="match status" value="1"/>
</dbReference>
<reference evidence="3" key="1">
    <citation type="submission" date="2019-12" db="UniProtKB">
        <authorList>
            <consortium name="WormBaseParasite"/>
        </authorList>
    </citation>
    <scope>IDENTIFICATION</scope>
</reference>
<feature type="repeat" description="TPR" evidence="1">
    <location>
        <begin position="119"/>
        <end position="152"/>
    </location>
</feature>
<protein>
    <submittedName>
        <fullName evidence="3">TPR_REGION domain-containing protein</fullName>
    </submittedName>
</protein>
<dbReference type="InterPro" id="IPR052658">
    <property type="entry name" value="TPR-containing"/>
</dbReference>
<organism evidence="2 3">
    <name type="scientific">Trichuris muris</name>
    <name type="common">Mouse whipworm</name>
    <dbReference type="NCBI Taxonomy" id="70415"/>
    <lineage>
        <taxon>Eukaryota</taxon>
        <taxon>Metazoa</taxon>
        <taxon>Ecdysozoa</taxon>
        <taxon>Nematoda</taxon>
        <taxon>Enoplea</taxon>
        <taxon>Dorylaimia</taxon>
        <taxon>Trichinellida</taxon>
        <taxon>Trichuridae</taxon>
        <taxon>Trichuris</taxon>
    </lineage>
</organism>
<evidence type="ECO:0000256" key="1">
    <source>
        <dbReference type="PROSITE-ProRule" id="PRU00339"/>
    </source>
</evidence>
<sequence length="205" mass="23324">MTSFTWKKRVEKQFREHAKRWLTESADDDVDEASPARATKVICLEDAVAKAARLENEAVFYVQNERYADGIKRLQEAIELRGTDARLHDMLSQIYLIRGEDFLAVQSAQRAVECSPLWSDAYQTLGRALINFGEVKLAVRSFSRAIILNPANWEVRSEDLPWATRVLSRQPTTSREAEENGQQSQDRMLLPIKKVLHSFLATGSG</sequence>
<evidence type="ECO:0000313" key="3">
    <source>
        <dbReference type="WBParaSite" id="TMUE_1000004581.1"/>
    </source>
</evidence>
<dbReference type="STRING" id="70415.A0A5S6QB86"/>
<dbReference type="WBParaSite" id="TMUE_1000004581.1">
    <property type="protein sequence ID" value="TMUE_1000004581.1"/>
    <property type="gene ID" value="WBGene00294306"/>
</dbReference>
<dbReference type="Proteomes" id="UP000046395">
    <property type="component" value="Unassembled WGS sequence"/>
</dbReference>
<keyword evidence="1" id="KW-0802">TPR repeat</keyword>
<dbReference type="SMART" id="SM00028">
    <property type="entry name" value="TPR"/>
    <property type="match status" value="2"/>
</dbReference>
<dbReference type="AlphaFoldDB" id="A0A5S6QB86"/>
<dbReference type="PANTHER" id="PTHR15544:SF0">
    <property type="entry name" value="TETRATRICOPEPTIDE REPEAT PROTEIN 33"/>
    <property type="match status" value="1"/>
</dbReference>